<dbReference type="EMBL" id="ALWO02000052">
    <property type="protein sequence ID" value="EOZ92337.1"/>
    <property type="molecule type" value="Genomic_DNA"/>
</dbReference>
<reference evidence="8 9" key="1">
    <citation type="journal article" date="2013" name="Genome Announc.">
        <title>Draft Genome Sequence of Indibacter alkaliphilus Strain LW1T, Isolated from Lonar Lake, a Haloalkaline Lake in the Buldana District of Maharashtra, India.</title>
        <authorList>
            <person name="Singh A."/>
            <person name="Kumar Jangir P."/>
            <person name="Sharma R."/>
            <person name="Singh A."/>
            <person name="Kumar Pinnaka A."/>
            <person name="Shivaji S."/>
        </authorList>
    </citation>
    <scope>NUCLEOTIDE SEQUENCE [LARGE SCALE GENOMIC DNA]</scope>
    <source>
        <strain evidence="9">CCUG 57479 / KCTC 22604 / LW1</strain>
    </source>
</reference>
<keyword evidence="9" id="KW-1185">Reference proteome</keyword>
<dbReference type="CDD" id="cd16343">
    <property type="entry name" value="LMWPTP"/>
    <property type="match status" value="1"/>
</dbReference>
<evidence type="ECO:0000256" key="6">
    <source>
        <dbReference type="PIRSR" id="PIRSR617867-1"/>
    </source>
</evidence>
<dbReference type="InterPro" id="IPR023485">
    <property type="entry name" value="Ptyr_pPase"/>
</dbReference>
<dbReference type="PANTHER" id="PTHR11717:SF7">
    <property type="entry name" value="LOW MOLECULAR WEIGHT PHOSPHOTYROSINE PROTEIN PHOSPHATASE"/>
    <property type="match status" value="1"/>
</dbReference>
<dbReference type="GO" id="GO:0004725">
    <property type="term" value="F:protein tyrosine phosphatase activity"/>
    <property type="evidence" value="ECO:0007669"/>
    <property type="project" value="UniProtKB-EC"/>
</dbReference>
<dbReference type="InterPro" id="IPR036196">
    <property type="entry name" value="Ptyr_pPase_sf"/>
</dbReference>
<dbReference type="Proteomes" id="UP000006073">
    <property type="component" value="Unassembled WGS sequence"/>
</dbReference>
<accession>S2CYV4</accession>
<evidence type="ECO:0000256" key="4">
    <source>
        <dbReference type="ARBA" id="ARBA00022801"/>
    </source>
</evidence>
<name>S2CYV4_INDAL</name>
<comment type="caution">
    <text evidence="8">The sequence shown here is derived from an EMBL/GenBank/DDBJ whole genome shotgun (WGS) entry which is preliminary data.</text>
</comment>
<feature type="domain" description="Phosphotyrosine protein phosphatase I" evidence="7">
    <location>
        <begin position="2"/>
        <end position="152"/>
    </location>
</feature>
<dbReference type="InterPro" id="IPR017867">
    <property type="entry name" value="Tyr_phospatase_low_mol_wt"/>
</dbReference>
<keyword evidence="3" id="KW-0963">Cytoplasm</keyword>
<dbReference type="PRINTS" id="PR00719">
    <property type="entry name" value="LMWPTPASE"/>
</dbReference>
<feature type="active site" evidence="6">
    <location>
        <position position="14"/>
    </location>
</feature>
<dbReference type="STRING" id="1189612.A33Q_4430"/>
<dbReference type="AlphaFoldDB" id="S2CYV4"/>
<evidence type="ECO:0000256" key="5">
    <source>
        <dbReference type="ARBA" id="ARBA00022912"/>
    </source>
</evidence>
<dbReference type="RefSeq" id="WP_009032838.1">
    <property type="nucleotide sequence ID" value="NZ_ALWO02000052.1"/>
</dbReference>
<dbReference type="InterPro" id="IPR050438">
    <property type="entry name" value="LMW_PTPase"/>
</dbReference>
<evidence type="ECO:0000313" key="8">
    <source>
        <dbReference type="EMBL" id="EOZ92337.1"/>
    </source>
</evidence>
<dbReference type="eggNOG" id="COG0394">
    <property type="taxonomic scope" value="Bacteria"/>
</dbReference>
<comment type="subcellular location">
    <subcellularLocation>
        <location evidence="1">Cytoplasm</location>
    </subcellularLocation>
</comment>
<sequence>MIKVLFVCLGNICRSPLAEAIFNHKLHNLGLVQKFQSDSCGTSDYHIGELPDERTIACAKRHQIPINHRARQLNRVDIREFDYILAMDQSNKQNILELIQKCNLQHEQLYLIREFQPDANHLDVPDPYYGGEDGFENVYQILDKSIDKFLEHLKVEHQAYV</sequence>
<feature type="active site" description="Nucleophile" evidence="6">
    <location>
        <position position="8"/>
    </location>
</feature>
<dbReference type="SUPFAM" id="SSF52788">
    <property type="entry name" value="Phosphotyrosine protein phosphatases I"/>
    <property type="match status" value="1"/>
</dbReference>
<dbReference type="Gene3D" id="3.40.50.2300">
    <property type="match status" value="1"/>
</dbReference>
<comment type="similarity">
    <text evidence="2">Belongs to the low molecular weight phosphotyrosine protein phosphatase family.</text>
</comment>
<evidence type="ECO:0000256" key="1">
    <source>
        <dbReference type="ARBA" id="ARBA00004496"/>
    </source>
</evidence>
<dbReference type="FunFam" id="3.40.50.2300:FF:000105">
    <property type="entry name" value="Low molecular weight phosphotyrosine protein"/>
    <property type="match status" value="1"/>
</dbReference>
<dbReference type="OrthoDB" id="9784339at2"/>
<keyword evidence="5" id="KW-0904">Protein phosphatase</keyword>
<dbReference type="EC" id="3.1.3.48" evidence="8"/>
<dbReference type="SMART" id="SM00226">
    <property type="entry name" value="LMWPc"/>
    <property type="match status" value="1"/>
</dbReference>
<dbReference type="Pfam" id="PF01451">
    <property type="entry name" value="LMWPc"/>
    <property type="match status" value="1"/>
</dbReference>
<evidence type="ECO:0000256" key="2">
    <source>
        <dbReference type="ARBA" id="ARBA00011063"/>
    </source>
</evidence>
<dbReference type="GO" id="GO:0005737">
    <property type="term" value="C:cytoplasm"/>
    <property type="evidence" value="ECO:0007669"/>
    <property type="project" value="UniProtKB-SubCell"/>
</dbReference>
<protein>
    <submittedName>
        <fullName evidence="8">Low molecular weight protein tyrosine phosphatase</fullName>
        <ecNumber evidence="8">3.1.3.48</ecNumber>
    </submittedName>
</protein>
<evidence type="ECO:0000259" key="7">
    <source>
        <dbReference type="SMART" id="SM00226"/>
    </source>
</evidence>
<feature type="active site" description="Proton donor" evidence="6">
    <location>
        <position position="126"/>
    </location>
</feature>
<dbReference type="PANTHER" id="PTHR11717">
    <property type="entry name" value="LOW MOLECULAR WEIGHT PROTEIN TYROSINE PHOSPHATASE"/>
    <property type="match status" value="1"/>
</dbReference>
<keyword evidence="4 8" id="KW-0378">Hydrolase</keyword>
<gene>
    <name evidence="8" type="ORF">A33Q_4430</name>
</gene>
<evidence type="ECO:0000256" key="3">
    <source>
        <dbReference type="ARBA" id="ARBA00022490"/>
    </source>
</evidence>
<proteinExistence type="inferred from homology"/>
<evidence type="ECO:0000313" key="9">
    <source>
        <dbReference type="Proteomes" id="UP000006073"/>
    </source>
</evidence>
<organism evidence="8 9">
    <name type="scientific">Indibacter alkaliphilus (strain CCUG 57479 / KCTC 22604 / LW1)</name>
    <dbReference type="NCBI Taxonomy" id="1189612"/>
    <lineage>
        <taxon>Bacteria</taxon>
        <taxon>Pseudomonadati</taxon>
        <taxon>Bacteroidota</taxon>
        <taxon>Cytophagia</taxon>
        <taxon>Cytophagales</taxon>
        <taxon>Cyclobacteriaceae</taxon>
    </lineage>
</organism>